<proteinExistence type="predicted"/>
<reference evidence="3 4" key="1">
    <citation type="journal article" date="2021" name="Front. Microbiol.">
        <title>Aerobic Denitrification and Heterotrophic Sulfur Oxidation in the Genus Halomonas Revealed by Six Novel Species Characterizations and Genome-Based Analysis.</title>
        <authorList>
            <person name="Wang L."/>
            <person name="Shao Z."/>
        </authorList>
    </citation>
    <scope>NUCLEOTIDE SEQUENCE [LARGE SCALE GENOMIC DNA]</scope>
    <source>
        <strain evidence="3 4">MCCC 1A11058</strain>
    </source>
</reference>
<dbReference type="PANTHER" id="PTHR45947:SF13">
    <property type="entry name" value="TRANSFERASE"/>
    <property type="match status" value="1"/>
</dbReference>
<dbReference type="CDD" id="cd03801">
    <property type="entry name" value="GT4_PimA-like"/>
    <property type="match status" value="1"/>
</dbReference>
<dbReference type="RefSeq" id="WP_234254791.1">
    <property type="nucleotide sequence ID" value="NZ_JABFTV010000009.1"/>
</dbReference>
<organism evidence="3 4">
    <name type="scientific">Billgrantia aerodenitrificans</name>
    <dbReference type="NCBI Taxonomy" id="2733483"/>
    <lineage>
        <taxon>Bacteria</taxon>
        <taxon>Pseudomonadati</taxon>
        <taxon>Pseudomonadota</taxon>
        <taxon>Gammaproteobacteria</taxon>
        <taxon>Oceanospirillales</taxon>
        <taxon>Halomonadaceae</taxon>
        <taxon>Billgrantia</taxon>
    </lineage>
</organism>
<dbReference type="Proteomes" id="UP001320272">
    <property type="component" value="Unassembled WGS sequence"/>
</dbReference>
<comment type="caution">
    <text evidence="3">The sequence shown here is derived from an EMBL/GenBank/DDBJ whole genome shotgun (WGS) entry which is preliminary data.</text>
</comment>
<accession>A0ABS9AVH7</accession>
<feature type="domain" description="Glycosyl transferase family 1" evidence="1">
    <location>
        <begin position="220"/>
        <end position="365"/>
    </location>
</feature>
<keyword evidence="4" id="KW-1185">Reference proteome</keyword>
<feature type="domain" description="Glycosyltransferase subfamily 4-like N-terminal" evidence="2">
    <location>
        <begin position="19"/>
        <end position="203"/>
    </location>
</feature>
<name>A0ABS9AVH7_9GAMM</name>
<dbReference type="EMBL" id="JABFTV010000009">
    <property type="protein sequence ID" value="MCE8025886.1"/>
    <property type="molecule type" value="Genomic_DNA"/>
</dbReference>
<dbReference type="SUPFAM" id="SSF53756">
    <property type="entry name" value="UDP-Glycosyltransferase/glycogen phosphorylase"/>
    <property type="match status" value="1"/>
</dbReference>
<dbReference type="PANTHER" id="PTHR45947">
    <property type="entry name" value="SULFOQUINOVOSYL TRANSFERASE SQD2"/>
    <property type="match status" value="1"/>
</dbReference>
<dbReference type="InterPro" id="IPR028098">
    <property type="entry name" value="Glyco_trans_4-like_N"/>
</dbReference>
<dbReference type="Pfam" id="PF13439">
    <property type="entry name" value="Glyco_transf_4"/>
    <property type="match status" value="1"/>
</dbReference>
<dbReference type="Pfam" id="PF00534">
    <property type="entry name" value="Glycos_transf_1"/>
    <property type="match status" value="1"/>
</dbReference>
<gene>
    <name evidence="3" type="ORF">HOP59_17305</name>
</gene>
<evidence type="ECO:0000259" key="2">
    <source>
        <dbReference type="Pfam" id="PF13439"/>
    </source>
</evidence>
<protein>
    <submittedName>
        <fullName evidence="3">Glycosyltransferase family 4 protein</fullName>
    </submittedName>
</protein>
<evidence type="ECO:0000313" key="4">
    <source>
        <dbReference type="Proteomes" id="UP001320272"/>
    </source>
</evidence>
<dbReference type="InterPro" id="IPR001296">
    <property type="entry name" value="Glyco_trans_1"/>
</dbReference>
<sequence length="405" mass="45710">MKILLVHNHYGEEAPSGENLVYKLERQMLESAGHEVKVFERFSDEIRSRGRLGMLQGGLATPWNPFMQQRIKSIISEFNPNVMHVHNTFPLISPSIFSAASGTARVLTLHNYRLFCPAAIPMRQGNVCTACLDKKSVLPALRYGCYRNSRSATLPLATGVALHRLLGTWQRNVEAFIALTDFQSRCMVDAGLPSERVHVKPNFYPGVPMVMPWEKRIARAVFVGRISEEKGVADLIQAWLAWGKDAPELVIVGDGELRQVLQASVMDLGANHIRFVGQVSSRAAQQYIRESQLVIIPSRWFEGFPMVLREAIALGTPVLVSHLGPMPELVKEGGGLVFQAGNPQDLLKNIKSLWVDKSRLEKMSKISLRTFEFKYTEEVNYRSLMEIYQRAITMYDESLIARREQ</sequence>
<evidence type="ECO:0000259" key="1">
    <source>
        <dbReference type="Pfam" id="PF00534"/>
    </source>
</evidence>
<dbReference type="Gene3D" id="3.40.50.2000">
    <property type="entry name" value="Glycogen Phosphorylase B"/>
    <property type="match status" value="2"/>
</dbReference>
<evidence type="ECO:0000313" key="3">
    <source>
        <dbReference type="EMBL" id="MCE8025886.1"/>
    </source>
</evidence>
<dbReference type="InterPro" id="IPR050194">
    <property type="entry name" value="Glycosyltransferase_grp1"/>
</dbReference>